<feature type="transmembrane region" description="Helical" evidence="1">
    <location>
        <begin position="85"/>
        <end position="109"/>
    </location>
</feature>
<feature type="transmembrane region" description="Helical" evidence="1">
    <location>
        <begin position="361"/>
        <end position="382"/>
    </location>
</feature>
<feature type="transmembrane region" description="Helical" evidence="1">
    <location>
        <begin position="201"/>
        <end position="220"/>
    </location>
</feature>
<accession>A0ABU8LEU0</accession>
<name>A0ABU8LEU0_9MICO</name>
<feature type="transmembrane region" description="Helical" evidence="1">
    <location>
        <begin position="168"/>
        <end position="189"/>
    </location>
</feature>
<evidence type="ECO:0000313" key="2">
    <source>
        <dbReference type="EMBL" id="MEJ1089857.1"/>
    </source>
</evidence>
<feature type="transmembrane region" description="Helical" evidence="1">
    <location>
        <begin position="60"/>
        <end position="79"/>
    </location>
</feature>
<keyword evidence="1" id="KW-1133">Transmembrane helix</keyword>
<dbReference type="Proteomes" id="UP001371224">
    <property type="component" value="Unassembled WGS sequence"/>
</dbReference>
<evidence type="ECO:0000313" key="3">
    <source>
        <dbReference type="Proteomes" id="UP001371224"/>
    </source>
</evidence>
<feature type="transmembrane region" description="Helical" evidence="1">
    <location>
        <begin position="31"/>
        <end position="53"/>
    </location>
</feature>
<sequence length="549" mass="56300">MTSAAAVPTAARPRVLMPLLRLLIRRDRVQVPLWILGTAAMAAAAVGGVAESFGTESDRVAVLATVMANPVILLFRGLPSGAGEAQVALFLILPFLAMLAGFMSTFLAVRHTRAEEEPGRGELVAATPAARVAPLSATVVHGVIANLAILVLVTLVYIGAGYPAAGSWVAGLATASVGLCFLGIGLLAAQLMRTSRGANSLAVWVLVATYVVAGLGNALGTPSDDLTRMESSWPAWLSPFGWAGNTRPYADDAVWPAVLGIVVGAVLTAVAFAVQSVRDVGEGVVPQRHGRTWAAASLGSPVGLVWRLARGSALGWAIGGLISGLLAVGLASAVNELGTRIDSVQQVFEALSKQGGLEEGMVVTFYLMIGVLAACAAVQTVCRARQEEAHGTAEPVLATAVDRVRWLAAHIVVALLAVVIVIAAALAGSALGSFGGDASLLKHAAVAGIGQAVAACVFLAVTALVFVLVPRATIVVGWMLVLIALTVGLFGPLFSMPDWLTGLSPFAQAPTLGDGAIDVDGGWWMLSAAAAGILASLVLMRRRELHPTA</sequence>
<keyword evidence="1" id="KW-0812">Transmembrane</keyword>
<dbReference type="RefSeq" id="WP_337333501.1">
    <property type="nucleotide sequence ID" value="NZ_JBBDGM010000019.1"/>
</dbReference>
<feature type="transmembrane region" description="Helical" evidence="1">
    <location>
        <begin position="253"/>
        <end position="274"/>
    </location>
</feature>
<feature type="transmembrane region" description="Helical" evidence="1">
    <location>
        <begin position="444"/>
        <end position="468"/>
    </location>
</feature>
<proteinExistence type="predicted"/>
<comment type="caution">
    <text evidence="2">The sequence shown here is derived from an EMBL/GenBank/DDBJ whole genome shotgun (WGS) entry which is preliminary data.</text>
</comment>
<gene>
    <name evidence="2" type="ORF">WDU99_16190</name>
</gene>
<organism evidence="2 3">
    <name type="scientific">Microbacterium bandirmense</name>
    <dbReference type="NCBI Taxonomy" id="3122050"/>
    <lineage>
        <taxon>Bacteria</taxon>
        <taxon>Bacillati</taxon>
        <taxon>Actinomycetota</taxon>
        <taxon>Actinomycetes</taxon>
        <taxon>Micrococcales</taxon>
        <taxon>Microbacteriaceae</taxon>
        <taxon>Microbacterium</taxon>
    </lineage>
</organism>
<feature type="transmembrane region" description="Helical" evidence="1">
    <location>
        <begin position="407"/>
        <end position="432"/>
    </location>
</feature>
<feature type="transmembrane region" description="Helical" evidence="1">
    <location>
        <begin position="522"/>
        <end position="540"/>
    </location>
</feature>
<dbReference type="EMBL" id="JBBDGM010000019">
    <property type="protein sequence ID" value="MEJ1089857.1"/>
    <property type="molecule type" value="Genomic_DNA"/>
</dbReference>
<feature type="transmembrane region" description="Helical" evidence="1">
    <location>
        <begin position="313"/>
        <end position="334"/>
    </location>
</feature>
<reference evidence="2 3" key="1">
    <citation type="submission" date="2024-02" db="EMBL/GenBank/DDBJ databases">
        <authorList>
            <person name="Saticioglu I.B."/>
        </authorList>
    </citation>
    <scope>NUCLEOTIDE SEQUENCE [LARGE SCALE GENOMIC DNA]</scope>
    <source>
        <strain evidence="2 3">Mu-80</strain>
    </source>
</reference>
<keyword evidence="3" id="KW-1185">Reference proteome</keyword>
<feature type="transmembrane region" description="Helical" evidence="1">
    <location>
        <begin position="475"/>
        <end position="494"/>
    </location>
</feature>
<protein>
    <submittedName>
        <fullName evidence="2">Polyketide antibiotic transporter</fullName>
    </submittedName>
</protein>
<evidence type="ECO:0000256" key="1">
    <source>
        <dbReference type="SAM" id="Phobius"/>
    </source>
</evidence>
<keyword evidence="1" id="KW-0472">Membrane</keyword>
<feature type="transmembrane region" description="Helical" evidence="1">
    <location>
        <begin position="139"/>
        <end position="162"/>
    </location>
</feature>